<sequence length="221" mass="25733">MKPYLLMGYTVVMDNWYSSPDIFQKLAKEKTNALGTVKEVAAFKWKDKKDVHLLTTYHKDLEMTKTGKLLFKTKEAMVKSKIVDYNIQMNTVDRQDQQLVSFLIMCRYAKGYRKVFFYVMDIVVYNTEDLAEKIFKGVKLPEYKRCGCPTSGLSPMRYQAANWGHFPNRIPPNPVKKNPSRKCEKKMLTEMVTCRSLPDAPTAPPSMQHKSWYTSSLRMQE</sequence>
<dbReference type="Pfam" id="PF13843">
    <property type="entry name" value="DDE_Tnp_1_7"/>
    <property type="match status" value="1"/>
</dbReference>
<gene>
    <name evidence="3" type="ORF">J437_LFUL010984</name>
</gene>
<dbReference type="AlphaFoldDB" id="A0A8K0KLX5"/>
<feature type="domain" description="PiggyBac transposable element-derived protein" evidence="2">
    <location>
        <begin position="39"/>
        <end position="126"/>
    </location>
</feature>
<evidence type="ECO:0000256" key="1">
    <source>
        <dbReference type="SAM" id="MobiDB-lite"/>
    </source>
</evidence>
<comment type="caution">
    <text evidence="3">The sequence shown here is derived from an EMBL/GenBank/DDBJ whole genome shotgun (WGS) entry which is preliminary data.</text>
</comment>
<name>A0A8K0KLX5_LADFU</name>
<organism evidence="3 4">
    <name type="scientific">Ladona fulva</name>
    <name type="common">Scarce chaser dragonfly</name>
    <name type="synonym">Libellula fulva</name>
    <dbReference type="NCBI Taxonomy" id="123851"/>
    <lineage>
        <taxon>Eukaryota</taxon>
        <taxon>Metazoa</taxon>
        <taxon>Ecdysozoa</taxon>
        <taxon>Arthropoda</taxon>
        <taxon>Hexapoda</taxon>
        <taxon>Insecta</taxon>
        <taxon>Pterygota</taxon>
        <taxon>Palaeoptera</taxon>
        <taxon>Odonata</taxon>
        <taxon>Epiprocta</taxon>
        <taxon>Anisoptera</taxon>
        <taxon>Libelluloidea</taxon>
        <taxon>Libellulidae</taxon>
        <taxon>Ladona</taxon>
    </lineage>
</organism>
<dbReference type="PANTHER" id="PTHR46599">
    <property type="entry name" value="PIGGYBAC TRANSPOSABLE ELEMENT-DERIVED PROTEIN 4"/>
    <property type="match status" value="1"/>
</dbReference>
<keyword evidence="4" id="KW-1185">Reference proteome</keyword>
<evidence type="ECO:0000313" key="4">
    <source>
        <dbReference type="Proteomes" id="UP000792457"/>
    </source>
</evidence>
<dbReference type="EMBL" id="KZ309003">
    <property type="protein sequence ID" value="KAG8236231.1"/>
    <property type="molecule type" value="Genomic_DNA"/>
</dbReference>
<accession>A0A8K0KLX5</accession>
<dbReference type="OrthoDB" id="8194810at2759"/>
<protein>
    <recommendedName>
        <fullName evidence="2">PiggyBac transposable element-derived protein domain-containing protein</fullName>
    </recommendedName>
</protein>
<feature type="compositionally biased region" description="Polar residues" evidence="1">
    <location>
        <begin position="208"/>
        <end position="221"/>
    </location>
</feature>
<reference evidence="3" key="2">
    <citation type="submission" date="2017-10" db="EMBL/GenBank/DDBJ databases">
        <title>Ladona fulva Genome sequencing and assembly.</title>
        <authorList>
            <person name="Murali S."/>
            <person name="Richards S."/>
            <person name="Bandaranaike D."/>
            <person name="Bellair M."/>
            <person name="Blankenburg K."/>
            <person name="Chao H."/>
            <person name="Dinh H."/>
            <person name="Doddapaneni H."/>
            <person name="Dugan-Rocha S."/>
            <person name="Elkadiri S."/>
            <person name="Gnanaolivu R."/>
            <person name="Hernandez B."/>
            <person name="Skinner E."/>
            <person name="Javaid M."/>
            <person name="Lee S."/>
            <person name="Li M."/>
            <person name="Ming W."/>
            <person name="Munidasa M."/>
            <person name="Muniz J."/>
            <person name="Nguyen L."/>
            <person name="Hughes D."/>
            <person name="Osuji N."/>
            <person name="Pu L.-L."/>
            <person name="Puazo M."/>
            <person name="Qu C."/>
            <person name="Quiroz J."/>
            <person name="Raj R."/>
            <person name="Weissenberger G."/>
            <person name="Xin Y."/>
            <person name="Zou X."/>
            <person name="Han Y."/>
            <person name="Worley K."/>
            <person name="Muzny D."/>
            <person name="Gibbs R."/>
        </authorList>
    </citation>
    <scope>NUCLEOTIDE SEQUENCE</scope>
    <source>
        <strain evidence="3">Sampled in the wild</strain>
    </source>
</reference>
<dbReference type="Proteomes" id="UP000792457">
    <property type="component" value="Unassembled WGS sequence"/>
</dbReference>
<proteinExistence type="predicted"/>
<evidence type="ECO:0000259" key="2">
    <source>
        <dbReference type="Pfam" id="PF13843"/>
    </source>
</evidence>
<feature type="region of interest" description="Disordered" evidence="1">
    <location>
        <begin position="196"/>
        <end position="221"/>
    </location>
</feature>
<dbReference type="InterPro" id="IPR029526">
    <property type="entry name" value="PGBD"/>
</dbReference>
<reference evidence="3" key="1">
    <citation type="submission" date="2013-04" db="EMBL/GenBank/DDBJ databases">
        <authorList>
            <person name="Qu J."/>
            <person name="Murali S.C."/>
            <person name="Bandaranaike D."/>
            <person name="Bellair M."/>
            <person name="Blankenburg K."/>
            <person name="Chao H."/>
            <person name="Dinh H."/>
            <person name="Doddapaneni H."/>
            <person name="Downs B."/>
            <person name="Dugan-Rocha S."/>
            <person name="Elkadiri S."/>
            <person name="Gnanaolivu R.D."/>
            <person name="Hernandez B."/>
            <person name="Javaid M."/>
            <person name="Jayaseelan J.C."/>
            <person name="Lee S."/>
            <person name="Li M."/>
            <person name="Ming W."/>
            <person name="Munidasa M."/>
            <person name="Muniz J."/>
            <person name="Nguyen L."/>
            <person name="Ongeri F."/>
            <person name="Osuji N."/>
            <person name="Pu L.-L."/>
            <person name="Puazo M."/>
            <person name="Qu C."/>
            <person name="Quiroz J."/>
            <person name="Raj R."/>
            <person name="Weissenberger G."/>
            <person name="Xin Y."/>
            <person name="Zou X."/>
            <person name="Han Y."/>
            <person name="Richards S."/>
            <person name="Worley K."/>
            <person name="Muzny D."/>
            <person name="Gibbs R."/>
        </authorList>
    </citation>
    <scope>NUCLEOTIDE SEQUENCE</scope>
    <source>
        <strain evidence="3">Sampled in the wild</strain>
    </source>
</reference>
<dbReference type="PANTHER" id="PTHR46599:SF3">
    <property type="entry name" value="PIGGYBAC TRANSPOSABLE ELEMENT-DERIVED PROTEIN 4"/>
    <property type="match status" value="1"/>
</dbReference>
<evidence type="ECO:0000313" key="3">
    <source>
        <dbReference type="EMBL" id="KAG8236231.1"/>
    </source>
</evidence>